<evidence type="ECO:0000313" key="3">
    <source>
        <dbReference type="Proteomes" id="UP000283895"/>
    </source>
</evidence>
<dbReference type="Gene3D" id="1.20.1050.10">
    <property type="match status" value="1"/>
</dbReference>
<organism evidence="2 3">
    <name type="scientific">Cytospora schulzeri</name>
    <dbReference type="NCBI Taxonomy" id="448051"/>
    <lineage>
        <taxon>Eukaryota</taxon>
        <taxon>Fungi</taxon>
        <taxon>Dikarya</taxon>
        <taxon>Ascomycota</taxon>
        <taxon>Pezizomycotina</taxon>
        <taxon>Sordariomycetes</taxon>
        <taxon>Sordariomycetidae</taxon>
        <taxon>Diaporthales</taxon>
        <taxon>Cytosporaceae</taxon>
        <taxon>Cytospora</taxon>
    </lineage>
</organism>
<dbReference type="EMBL" id="LKEA01000068">
    <property type="protein sequence ID" value="ROV89698.1"/>
    <property type="molecule type" value="Genomic_DNA"/>
</dbReference>
<dbReference type="OrthoDB" id="4951845at2759"/>
<dbReference type="SUPFAM" id="SSF52833">
    <property type="entry name" value="Thioredoxin-like"/>
    <property type="match status" value="1"/>
</dbReference>
<accession>A0A423VFI3</accession>
<feature type="domain" description="Glutathione S-transferase UstS-like C-terminal" evidence="1">
    <location>
        <begin position="116"/>
        <end position="247"/>
    </location>
</feature>
<gene>
    <name evidence="2" type="ORF">VMCG_10361</name>
</gene>
<proteinExistence type="predicted"/>
<dbReference type="Proteomes" id="UP000283895">
    <property type="component" value="Unassembled WGS sequence"/>
</dbReference>
<sequence>MTAKPITFYDIASGPPVRPFAPNPCKTRYALNFKRSHGKLDYQTSWTELTQVARVRQNLHAAPCRKHEIDGSDFYTLPVIVDHSKGQTIGDSFDIALYLDQAYPSSPPLFPPATVALHRVFNARVDKVFTDYVVLVYQNMPFNPETAAESKAEFCRRAGRKTWEELGVNGEVRREFLQNFENELGMLAKLYLKTDEGPFLEGKTPMYADLIVGGWLRLYKETLPEWHAVQGWQGGIWGRLHKALERYATAY</sequence>
<protein>
    <recommendedName>
        <fullName evidence="1">Glutathione S-transferase UstS-like C-terminal domain-containing protein</fullName>
    </recommendedName>
</protein>
<evidence type="ECO:0000259" key="1">
    <source>
        <dbReference type="Pfam" id="PF22041"/>
    </source>
</evidence>
<dbReference type="Gene3D" id="3.40.30.10">
    <property type="entry name" value="Glutaredoxin"/>
    <property type="match status" value="1"/>
</dbReference>
<dbReference type="SUPFAM" id="SSF47616">
    <property type="entry name" value="GST C-terminal domain-like"/>
    <property type="match status" value="1"/>
</dbReference>
<evidence type="ECO:0000313" key="2">
    <source>
        <dbReference type="EMBL" id="ROV89698.1"/>
    </source>
</evidence>
<dbReference type="AlphaFoldDB" id="A0A423VFI3"/>
<keyword evidence="3" id="KW-1185">Reference proteome</keyword>
<comment type="caution">
    <text evidence="2">The sequence shown here is derived from an EMBL/GenBank/DDBJ whole genome shotgun (WGS) entry which is preliminary data.</text>
</comment>
<dbReference type="InterPro" id="IPR054416">
    <property type="entry name" value="GST_UstS-like_C"/>
</dbReference>
<dbReference type="STRING" id="356882.A0A423VFI3"/>
<dbReference type="InterPro" id="IPR036282">
    <property type="entry name" value="Glutathione-S-Trfase_C_sf"/>
</dbReference>
<dbReference type="CDD" id="cd03038">
    <property type="entry name" value="GST_N_etherase_LigE"/>
    <property type="match status" value="1"/>
</dbReference>
<dbReference type="InterPro" id="IPR036249">
    <property type="entry name" value="Thioredoxin-like_sf"/>
</dbReference>
<dbReference type="Pfam" id="PF22041">
    <property type="entry name" value="GST_C_7"/>
    <property type="match status" value="1"/>
</dbReference>
<name>A0A423VFI3_9PEZI</name>
<reference evidence="2 3" key="1">
    <citation type="submission" date="2015-09" db="EMBL/GenBank/DDBJ databases">
        <title>Host preference determinants of Valsa canker pathogens revealed by comparative genomics.</title>
        <authorList>
            <person name="Yin Z."/>
            <person name="Huang L."/>
        </authorList>
    </citation>
    <scope>NUCLEOTIDE SEQUENCE [LARGE SCALE GENOMIC DNA]</scope>
    <source>
        <strain evidence="2 3">03-1</strain>
    </source>
</reference>